<dbReference type="InterPro" id="IPR019540">
    <property type="entry name" value="PtdIno-glycan_biosynth_class_S"/>
</dbReference>
<evidence type="ECO:0000256" key="7">
    <source>
        <dbReference type="ARBA" id="ARBA00022989"/>
    </source>
</evidence>
<evidence type="ECO:0000256" key="9">
    <source>
        <dbReference type="ARBA" id="ARBA00023180"/>
    </source>
</evidence>
<keyword evidence="9" id="KW-0325">Glycoprotein</keyword>
<accession>A0ABC8TM89</accession>
<keyword evidence="13" id="KW-1185">Reference proteome</keyword>
<organism evidence="12 13">
    <name type="scientific">Ilex paraguariensis</name>
    <name type="common">yerba mate</name>
    <dbReference type="NCBI Taxonomy" id="185542"/>
    <lineage>
        <taxon>Eukaryota</taxon>
        <taxon>Viridiplantae</taxon>
        <taxon>Streptophyta</taxon>
        <taxon>Embryophyta</taxon>
        <taxon>Tracheophyta</taxon>
        <taxon>Spermatophyta</taxon>
        <taxon>Magnoliopsida</taxon>
        <taxon>eudicotyledons</taxon>
        <taxon>Gunneridae</taxon>
        <taxon>Pentapetalae</taxon>
        <taxon>asterids</taxon>
        <taxon>campanulids</taxon>
        <taxon>Aquifoliales</taxon>
        <taxon>Aquifoliaceae</taxon>
        <taxon>Ilex</taxon>
    </lineage>
</organism>
<dbReference type="AlphaFoldDB" id="A0ABC8TM89"/>
<keyword evidence="8 11" id="KW-0472">Membrane</keyword>
<evidence type="ECO:0000256" key="4">
    <source>
        <dbReference type="ARBA" id="ARBA00022502"/>
    </source>
</evidence>
<evidence type="ECO:0000256" key="8">
    <source>
        <dbReference type="ARBA" id="ARBA00023136"/>
    </source>
</evidence>
<evidence type="ECO:0000256" key="10">
    <source>
        <dbReference type="SAM" id="MobiDB-lite"/>
    </source>
</evidence>
<dbReference type="Pfam" id="PF10510">
    <property type="entry name" value="PIG-S"/>
    <property type="match status" value="1"/>
</dbReference>
<comment type="similarity">
    <text evidence="3">Belongs to the PIGS family.</text>
</comment>
<dbReference type="GO" id="GO:0006506">
    <property type="term" value="P:GPI anchor biosynthetic process"/>
    <property type="evidence" value="ECO:0007669"/>
    <property type="project" value="UniProtKB-KW"/>
</dbReference>
<dbReference type="PANTHER" id="PTHR21072:SF13">
    <property type="entry name" value="GPI TRANSAMIDASE COMPONENT PIG-S"/>
    <property type="match status" value="1"/>
</dbReference>
<evidence type="ECO:0000256" key="5">
    <source>
        <dbReference type="ARBA" id="ARBA00022692"/>
    </source>
</evidence>
<dbReference type="GO" id="GO:0005789">
    <property type="term" value="C:endoplasmic reticulum membrane"/>
    <property type="evidence" value="ECO:0007669"/>
    <property type="project" value="UniProtKB-SubCell"/>
</dbReference>
<comment type="pathway">
    <text evidence="2">Glycolipid biosynthesis; glycosylphosphatidylinositol-anchor biosynthesis.</text>
</comment>
<evidence type="ECO:0008006" key="14">
    <source>
        <dbReference type="Google" id="ProtNLM"/>
    </source>
</evidence>
<feature type="region of interest" description="Disordered" evidence="10">
    <location>
        <begin position="1"/>
        <end position="36"/>
    </location>
</feature>
<comment type="caution">
    <text evidence="12">The sequence shown here is derived from an EMBL/GenBank/DDBJ whole genome shotgun (WGS) entry which is preliminary data.</text>
</comment>
<evidence type="ECO:0000313" key="12">
    <source>
        <dbReference type="EMBL" id="CAK9168463.1"/>
    </source>
</evidence>
<keyword evidence="6" id="KW-0256">Endoplasmic reticulum</keyword>
<dbReference type="PANTHER" id="PTHR21072">
    <property type="entry name" value="GPI TRANSAMIDASE COMPONENT PIG-S"/>
    <property type="match status" value="1"/>
</dbReference>
<evidence type="ECO:0000256" key="6">
    <source>
        <dbReference type="ARBA" id="ARBA00022824"/>
    </source>
</evidence>
<protein>
    <recommendedName>
        <fullName evidence="14">GPI transamidase component PIG-S</fullName>
    </recommendedName>
</protein>
<evidence type="ECO:0000256" key="11">
    <source>
        <dbReference type="SAM" id="Phobius"/>
    </source>
</evidence>
<proteinExistence type="inferred from homology"/>
<evidence type="ECO:0000256" key="2">
    <source>
        <dbReference type="ARBA" id="ARBA00004687"/>
    </source>
</evidence>
<sequence length="793" mass="88042">MAEISEAPGTSNDASEAADKKNNNSETSNFDPKTMRKTKPGLKRLILTFTVLFSFLLGLPLLLKTIEIYRSPLPFRDIDLLSTSIESNPLLFPCKFHAIFVGFNHATSTSSTADKLGFSIIAHMQKFIGDNQDCGTCGGNNFTVSVTIDANTNCIHSQNGKITRSWQCGVLDSFKFDENLENSDEDFDEYLESVLGGQDINNGGKVYSVVVVNSDEEIRAVVGKYRHAWIRGRVLEENALEKIAEIFVKVFVNGGKEEGVIHGEFMPVGADGRIVLSFNLLNADPRDWIYDWNFQEIDEILLAPVIEALEPVANISVESQVLYHTPKSSFSYWDDKWESYLFSTKDMPFFVNSNEWHLDTSIAAGGRSKILQFVVYVPSVKECPLLLQLPDGEISMTNGFISPMWGGVMVWNPPGCLRDSESVNHLRHKISPKDLNKVFEVFMGQLRQLFGLKSASLYVGASGTYILLASNRGFTEWELDLLSRQHTCFNLLQSGTTLGSLSRLVQSLPRMIIMDEIGKQVKFSLKAANLARSNASVGNYDASSVYSRQARSFAEDAFYHPSMMSVSYFSFEHCFAVYSALGIKAKFLTINVRYNLRVFNVDYFPHMSPLIGCPVLNRHCDHVSLVGTALKATQVCTSDGNSLHYHFKHAQAVDLVMHSTTPFFLPVSLHVLLAAVREYRRYQKEKSKYLAWKAKEGNLANVREAPSACTPLLLLLENRLLSLHLSHPRTDFKILPFLKDCQRDAAATSGLVHAACSKGKEGLGFGIVDAAATSGLVHAACSKGKEGLGFGIV</sequence>
<keyword evidence="7 11" id="KW-1133">Transmembrane helix</keyword>
<evidence type="ECO:0000256" key="3">
    <source>
        <dbReference type="ARBA" id="ARBA00005316"/>
    </source>
</evidence>
<evidence type="ECO:0000256" key="1">
    <source>
        <dbReference type="ARBA" id="ARBA00004477"/>
    </source>
</evidence>
<name>A0ABC8TM89_9AQUA</name>
<comment type="subcellular location">
    <subcellularLocation>
        <location evidence="1">Endoplasmic reticulum membrane</location>
        <topology evidence="1">Multi-pass membrane protein</topology>
    </subcellularLocation>
</comment>
<evidence type="ECO:0000313" key="13">
    <source>
        <dbReference type="Proteomes" id="UP001642360"/>
    </source>
</evidence>
<keyword evidence="4" id="KW-0337">GPI-anchor biosynthesis</keyword>
<dbReference type="EMBL" id="CAUOFW020005070">
    <property type="protein sequence ID" value="CAK9168463.1"/>
    <property type="molecule type" value="Genomic_DNA"/>
</dbReference>
<reference evidence="12 13" key="1">
    <citation type="submission" date="2024-02" db="EMBL/GenBank/DDBJ databases">
        <authorList>
            <person name="Vignale AGUSTIN F."/>
            <person name="Sosa J E."/>
            <person name="Modenutti C."/>
        </authorList>
    </citation>
    <scope>NUCLEOTIDE SEQUENCE [LARGE SCALE GENOMIC DNA]</scope>
</reference>
<feature type="transmembrane region" description="Helical" evidence="11">
    <location>
        <begin position="45"/>
        <end position="63"/>
    </location>
</feature>
<dbReference type="Proteomes" id="UP001642360">
    <property type="component" value="Unassembled WGS sequence"/>
</dbReference>
<keyword evidence="5 11" id="KW-0812">Transmembrane</keyword>
<gene>
    <name evidence="12" type="ORF">ILEXP_LOCUS37856</name>
</gene>